<dbReference type="Pfam" id="PF01755">
    <property type="entry name" value="Glyco_transf_25"/>
    <property type="match status" value="1"/>
</dbReference>
<evidence type="ECO:0000259" key="1">
    <source>
        <dbReference type="Pfam" id="PF01755"/>
    </source>
</evidence>
<gene>
    <name evidence="2" type="ORF">KCG35_24275</name>
</gene>
<dbReference type="Proteomes" id="UP000690515">
    <property type="component" value="Unassembled WGS sequence"/>
</dbReference>
<name>A0ABS5ZJA7_9GAMM</name>
<sequence>MQFAVDKVYCISLKERRDRQNFAKRNLALLEHDVEFWLVDKDHQNPERGCYNSHRAIAKHALDRGYQRILVFEDDVVFDRYPSTKQMERINKFLRAGHGDIFYLGGLLGKLWFTHHLNVVRGRLVCMHAYILHQSGLEKIVANEYQCQSIDVFCKRTLNAFAFFPLLASQQPANFLNSDITHHVNHNTDKLWRRNRRRQYWSVIRNIKYTLLDRPSYWKE</sequence>
<proteinExistence type="predicted"/>
<comment type="caution">
    <text evidence="2">The sequence shown here is derived from an EMBL/GenBank/DDBJ whole genome shotgun (WGS) entry which is preliminary data.</text>
</comment>
<dbReference type="RefSeq" id="WP_215822437.1">
    <property type="nucleotide sequence ID" value="NZ_JAGSOY010000169.1"/>
</dbReference>
<feature type="domain" description="Glycosyl transferase family 25" evidence="1">
    <location>
        <begin position="45"/>
        <end position="83"/>
    </location>
</feature>
<accession>A0ABS5ZJA7</accession>
<organism evidence="2 3">
    <name type="scientific">Zooshikella harenae</name>
    <dbReference type="NCBI Taxonomy" id="2827238"/>
    <lineage>
        <taxon>Bacteria</taxon>
        <taxon>Pseudomonadati</taxon>
        <taxon>Pseudomonadota</taxon>
        <taxon>Gammaproteobacteria</taxon>
        <taxon>Oceanospirillales</taxon>
        <taxon>Zooshikellaceae</taxon>
        <taxon>Zooshikella</taxon>
    </lineage>
</organism>
<protein>
    <submittedName>
        <fullName evidence="2">Glycosyltransferase family 25 protein</fullName>
    </submittedName>
</protein>
<dbReference type="EMBL" id="JAGSOY010000169">
    <property type="protein sequence ID" value="MBU2714169.1"/>
    <property type="molecule type" value="Genomic_DNA"/>
</dbReference>
<keyword evidence="3" id="KW-1185">Reference proteome</keyword>
<evidence type="ECO:0000313" key="2">
    <source>
        <dbReference type="EMBL" id="MBU2714169.1"/>
    </source>
</evidence>
<reference evidence="2 3" key="1">
    <citation type="submission" date="2021-04" db="EMBL/GenBank/DDBJ databases">
        <authorList>
            <person name="Pira H."/>
            <person name="Risdian C."/>
            <person name="Wink J."/>
        </authorList>
    </citation>
    <scope>NUCLEOTIDE SEQUENCE [LARGE SCALE GENOMIC DNA]</scope>
    <source>
        <strain evidence="2 3">WH53</strain>
    </source>
</reference>
<dbReference type="InterPro" id="IPR002654">
    <property type="entry name" value="Glyco_trans_25"/>
</dbReference>
<evidence type="ECO:0000313" key="3">
    <source>
        <dbReference type="Proteomes" id="UP000690515"/>
    </source>
</evidence>
<dbReference type="CDD" id="cd06532">
    <property type="entry name" value="Glyco_transf_25"/>
    <property type="match status" value="1"/>
</dbReference>